<keyword evidence="2" id="KW-0472">Membrane</keyword>
<feature type="compositionally biased region" description="Low complexity" evidence="1">
    <location>
        <begin position="197"/>
        <end position="245"/>
    </location>
</feature>
<feature type="region of interest" description="Disordered" evidence="1">
    <location>
        <begin position="1"/>
        <end position="111"/>
    </location>
</feature>
<feature type="region of interest" description="Disordered" evidence="1">
    <location>
        <begin position="140"/>
        <end position="247"/>
    </location>
</feature>
<dbReference type="RefSeq" id="WP_101555463.1">
    <property type="nucleotide sequence ID" value="NZ_FXZA01000017.1"/>
</dbReference>
<dbReference type="OrthoDB" id="4808575at2"/>
<accession>A0A2H1JPY7</accession>
<sequence length="271" mass="26807">MTENQNPDQNRNHEENRDHAENAAPDSNGADTTRRIEAQGTAGPHAGPNWAMQSPPADQGRANGWAEQTTRSAPDPQAGVPEGQRPWVNPYEQSAQSTQFGSTAGPRKQKRRVPLVPAVLAGSALFVVGGLAGGAIGVSAATASNDSGTSQGPGGQNGPGGMGGQQGGAQDGGGQSDGGGMPGGQSNGGGMPGGQSNGMPGNQNGSTDSGDSSDGSGSDGSSSDGSASDSDGSDASADTTSAGTDETTIENAAVAHFDRIFTGFAVLNRDE</sequence>
<name>A0A2H1JPY7_BRELN</name>
<reference evidence="3 4" key="1">
    <citation type="submission" date="2017-03" db="EMBL/GenBank/DDBJ databases">
        <authorList>
            <person name="Afonso C.L."/>
            <person name="Miller P.J."/>
            <person name="Scott M.A."/>
            <person name="Spackman E."/>
            <person name="Goraichik I."/>
            <person name="Dimitrov K.M."/>
            <person name="Suarez D.L."/>
            <person name="Swayne D.E."/>
        </authorList>
    </citation>
    <scope>NUCLEOTIDE SEQUENCE [LARGE SCALE GENOMIC DNA]</scope>
    <source>
        <strain evidence="3 4">Mu101</strain>
    </source>
</reference>
<feature type="compositionally biased region" description="Gly residues" evidence="1">
    <location>
        <begin position="151"/>
        <end position="196"/>
    </location>
</feature>
<feature type="compositionally biased region" description="Basic and acidic residues" evidence="1">
    <location>
        <begin position="10"/>
        <end position="21"/>
    </location>
</feature>
<gene>
    <name evidence="3" type="ORF">BLIN101_02551</name>
</gene>
<dbReference type="EMBL" id="FXZA01000017">
    <property type="protein sequence ID" value="SMX89540.1"/>
    <property type="molecule type" value="Genomic_DNA"/>
</dbReference>
<proteinExistence type="predicted"/>
<keyword evidence="2" id="KW-0812">Transmembrane</keyword>
<evidence type="ECO:0000256" key="2">
    <source>
        <dbReference type="SAM" id="Phobius"/>
    </source>
</evidence>
<feature type="transmembrane region" description="Helical" evidence="2">
    <location>
        <begin position="115"/>
        <end position="141"/>
    </location>
</feature>
<evidence type="ECO:0000256" key="1">
    <source>
        <dbReference type="SAM" id="MobiDB-lite"/>
    </source>
</evidence>
<organism evidence="3 4">
    <name type="scientific">Brevibacterium linens</name>
    <dbReference type="NCBI Taxonomy" id="1703"/>
    <lineage>
        <taxon>Bacteria</taxon>
        <taxon>Bacillati</taxon>
        <taxon>Actinomycetota</taxon>
        <taxon>Actinomycetes</taxon>
        <taxon>Micrococcales</taxon>
        <taxon>Brevibacteriaceae</taxon>
        <taxon>Brevibacterium</taxon>
    </lineage>
</organism>
<dbReference type="Proteomes" id="UP000234498">
    <property type="component" value="Unassembled WGS sequence"/>
</dbReference>
<evidence type="ECO:0000313" key="3">
    <source>
        <dbReference type="EMBL" id="SMX89540.1"/>
    </source>
</evidence>
<keyword evidence="2" id="KW-1133">Transmembrane helix</keyword>
<dbReference type="AlphaFoldDB" id="A0A2H1JPY7"/>
<protein>
    <submittedName>
        <fullName evidence="3">Uncharacterized protein</fullName>
    </submittedName>
</protein>
<evidence type="ECO:0000313" key="4">
    <source>
        <dbReference type="Proteomes" id="UP000234498"/>
    </source>
</evidence>
<feature type="compositionally biased region" description="Polar residues" evidence="1">
    <location>
        <begin position="91"/>
        <end position="102"/>
    </location>
</feature>